<organism evidence="2 3">
    <name type="scientific">Phenylobacterium montanum</name>
    <dbReference type="NCBI Taxonomy" id="2823693"/>
    <lineage>
        <taxon>Bacteria</taxon>
        <taxon>Pseudomonadati</taxon>
        <taxon>Pseudomonadota</taxon>
        <taxon>Alphaproteobacteria</taxon>
        <taxon>Caulobacterales</taxon>
        <taxon>Caulobacteraceae</taxon>
        <taxon>Phenylobacterium</taxon>
    </lineage>
</organism>
<reference evidence="2" key="1">
    <citation type="submission" date="2021-04" db="EMBL/GenBank/DDBJ databases">
        <title>The complete genome sequence of Caulobacter sp. S6.</title>
        <authorList>
            <person name="Tang Y."/>
            <person name="Ouyang W."/>
            <person name="Liu Q."/>
            <person name="Huang B."/>
            <person name="Guo Z."/>
            <person name="Lei P."/>
        </authorList>
    </citation>
    <scope>NUCLEOTIDE SEQUENCE</scope>
    <source>
        <strain evidence="2">S6</strain>
    </source>
</reference>
<dbReference type="Proteomes" id="UP000676409">
    <property type="component" value="Chromosome"/>
</dbReference>
<sequence>MFKTFVKVGLVATLTLAAEIASADAAMTPPPAPLPSIFKLPDLEKRPEVLRAYGLAQEGRAHVWWFVEFVWDLKTVEVTSGKATRDDGVWRMLEMRKGHIVYGDFLKLRSAVTTILAAQAYASGLPDETRSTMVSNVCLDFVPVTRVQYAGMNSSGVRIQLDAYDDCGEDILSNGKETGLAPLLRDAAHRALDGDAHSDRGSRPGS</sequence>
<evidence type="ECO:0000313" key="3">
    <source>
        <dbReference type="Proteomes" id="UP000676409"/>
    </source>
</evidence>
<gene>
    <name evidence="2" type="ORF">KCG34_08350</name>
</gene>
<evidence type="ECO:0000313" key="2">
    <source>
        <dbReference type="EMBL" id="QUD89867.1"/>
    </source>
</evidence>
<protein>
    <submittedName>
        <fullName evidence="2">Uncharacterized protein</fullName>
    </submittedName>
</protein>
<dbReference type="KEGG" id="caul:KCG34_08350"/>
<dbReference type="EMBL" id="CP073078">
    <property type="protein sequence ID" value="QUD89867.1"/>
    <property type="molecule type" value="Genomic_DNA"/>
</dbReference>
<accession>A0A975IWA2</accession>
<feature type="chain" id="PRO_5037432596" evidence="1">
    <location>
        <begin position="26"/>
        <end position="206"/>
    </location>
</feature>
<keyword evidence="3" id="KW-1185">Reference proteome</keyword>
<keyword evidence="1" id="KW-0732">Signal</keyword>
<evidence type="ECO:0000256" key="1">
    <source>
        <dbReference type="SAM" id="SignalP"/>
    </source>
</evidence>
<dbReference type="AlphaFoldDB" id="A0A975IWA2"/>
<name>A0A975IWA2_9CAUL</name>
<proteinExistence type="predicted"/>
<dbReference type="RefSeq" id="WP_211939919.1">
    <property type="nucleotide sequence ID" value="NZ_CP073078.1"/>
</dbReference>
<feature type="signal peptide" evidence="1">
    <location>
        <begin position="1"/>
        <end position="25"/>
    </location>
</feature>